<comment type="function">
    <text evidence="5">Component of the commander complex that is essential for endosomal recycling of transmembrane cargos; the commander complex is composed of the CCC subcomplex and the retriever subcomplex. Component of the retriever complex, which is a heterotrimeric complex related to retromer cargo-selective complex (CSC) and essential for retromer-independent retrieval and recycling of numerous cargos such as integrin alpha-5/beta-1 (ITGA5:ITGB1). The recruitment of the retriever complex to the endosomal membrane involves CCC and WASH complexes. In the endosomes, drives the retriever and recycling of NxxY-motif-containing cargo proteins by coupling to SNX17, a cargo essential for the homeostatic maintenance of numerous cell surface proteins associated with processes that include cell migration, cell adhesion, nutrient supply and cell signaling.</text>
</comment>
<comment type="subcellular location">
    <subcellularLocation>
        <location evidence="1">Endosome</location>
    </subcellularLocation>
</comment>
<comment type="subunit">
    <text evidence="6">Component of the commander complex that is essential for endosomal recycling of transmembrane cargos; the commander complex is composed of the CCC subcomplex and the retriever subcomplex. Component of the heterotrimeric retriever complex consisting of VPS26C, VPS29 and VPS35L; within the complex interacts with VPS35L. Interacts with SNX17 (via C-terminus); the interaction is direct and associates SNX17 with the retriever complex. Interacts with SNX31; the interaction is direct.</text>
</comment>
<evidence type="ECO:0000313" key="8">
    <source>
        <dbReference type="Proteomes" id="UP001417504"/>
    </source>
</evidence>
<dbReference type="AlphaFoldDB" id="A0AAP0NTB2"/>
<evidence type="ECO:0000256" key="1">
    <source>
        <dbReference type="ARBA" id="ARBA00004177"/>
    </source>
</evidence>
<organism evidence="7 8">
    <name type="scientific">Stephania japonica</name>
    <dbReference type="NCBI Taxonomy" id="461633"/>
    <lineage>
        <taxon>Eukaryota</taxon>
        <taxon>Viridiplantae</taxon>
        <taxon>Streptophyta</taxon>
        <taxon>Embryophyta</taxon>
        <taxon>Tracheophyta</taxon>
        <taxon>Spermatophyta</taxon>
        <taxon>Magnoliopsida</taxon>
        <taxon>Ranunculales</taxon>
        <taxon>Menispermaceae</taxon>
        <taxon>Menispermoideae</taxon>
        <taxon>Cissampelideae</taxon>
        <taxon>Stephania</taxon>
    </lineage>
</organism>
<dbReference type="EMBL" id="JBBNAE010000006">
    <property type="protein sequence ID" value="KAK9115781.1"/>
    <property type="molecule type" value="Genomic_DNA"/>
</dbReference>
<evidence type="ECO:0000256" key="4">
    <source>
        <dbReference type="ARBA" id="ARBA00067597"/>
    </source>
</evidence>
<evidence type="ECO:0000256" key="5">
    <source>
        <dbReference type="ARBA" id="ARBA00093280"/>
    </source>
</evidence>
<dbReference type="FunFam" id="2.60.40.640:FF:000009">
    <property type="entry name" value="Down syndrome critical region protein 3"/>
    <property type="match status" value="1"/>
</dbReference>
<dbReference type="InterPro" id="IPR014752">
    <property type="entry name" value="Arrestin-like_C"/>
</dbReference>
<dbReference type="Pfam" id="PF03643">
    <property type="entry name" value="Vps26"/>
    <property type="match status" value="1"/>
</dbReference>
<dbReference type="InterPro" id="IPR014756">
    <property type="entry name" value="Ig_E-set"/>
</dbReference>
<comment type="caution">
    <text evidence="7">The sequence shown here is derived from an EMBL/GenBank/DDBJ whole genome shotgun (WGS) entry which is preliminary data.</text>
</comment>
<dbReference type="Proteomes" id="UP001417504">
    <property type="component" value="Unassembled WGS sequence"/>
</dbReference>
<sequence>MSIVLKLSRSSRMYRPNELLEGKIIIKLNSSISHQGIRITANGTVNLQVRGGSAGVIESFYGVIKPVHIMNKSVEVKPSGKLSSGTTEIPFSVVIKEKGKDDLERFYETYHGANISIQYLITADITRGYLHKSLSATMEFIVESEKDSLYNRPMSPEMVSFYITQDTQRHPLLPELLSGRFRVTGKIPTQCSLLDPLTGELTVEASAVPIRSIDIHLLRIEAILVGEKYVTETSVIQTTQVADGDVCRSMTLPIYVILPRLLICPTISAGPFSIEFQVSIVITFQSELSKLQPKADPRTPRLWLALETLPLRLFRSE</sequence>
<evidence type="ECO:0000313" key="7">
    <source>
        <dbReference type="EMBL" id="KAK9115781.1"/>
    </source>
</evidence>
<dbReference type="Gene3D" id="2.60.40.640">
    <property type="match status" value="2"/>
</dbReference>
<evidence type="ECO:0000256" key="6">
    <source>
        <dbReference type="ARBA" id="ARBA00093474"/>
    </source>
</evidence>
<dbReference type="GO" id="GO:0005768">
    <property type="term" value="C:endosome"/>
    <property type="evidence" value="ECO:0007669"/>
    <property type="project" value="UniProtKB-SubCell"/>
</dbReference>
<name>A0AAP0NTB2_9MAGN</name>
<dbReference type="SUPFAM" id="SSF81296">
    <property type="entry name" value="E set domains"/>
    <property type="match status" value="1"/>
</dbReference>
<dbReference type="InterPro" id="IPR028934">
    <property type="entry name" value="Vps26-related"/>
</dbReference>
<dbReference type="FunFam" id="2.60.40.640:FF:000023">
    <property type="entry name" value="Vacuolar protein sorting-associated protein 26"/>
    <property type="match status" value="1"/>
</dbReference>
<keyword evidence="3" id="KW-0967">Endosome</keyword>
<gene>
    <name evidence="7" type="ORF">Sjap_014728</name>
</gene>
<comment type="similarity">
    <text evidence="2">Belongs to the VPS26 family.</text>
</comment>
<proteinExistence type="inferred from homology"/>
<protein>
    <recommendedName>
        <fullName evidence="4">Vacuolar protein sorting-associated protein 26C</fullName>
    </recommendedName>
</protein>
<accession>A0AAP0NTB2</accession>
<reference evidence="7 8" key="1">
    <citation type="submission" date="2024-01" db="EMBL/GenBank/DDBJ databases">
        <title>Genome assemblies of Stephania.</title>
        <authorList>
            <person name="Yang L."/>
        </authorList>
    </citation>
    <scope>NUCLEOTIDE SEQUENCE [LARGE SCALE GENOMIC DNA]</scope>
    <source>
        <strain evidence="7">QJT</strain>
        <tissue evidence="7">Leaf</tissue>
    </source>
</reference>
<dbReference type="GO" id="GO:0006886">
    <property type="term" value="P:intracellular protein transport"/>
    <property type="evidence" value="ECO:0007669"/>
    <property type="project" value="InterPro"/>
</dbReference>
<evidence type="ECO:0000256" key="3">
    <source>
        <dbReference type="ARBA" id="ARBA00022753"/>
    </source>
</evidence>
<evidence type="ECO:0000256" key="2">
    <source>
        <dbReference type="ARBA" id="ARBA00009100"/>
    </source>
</evidence>
<dbReference type="PANTHER" id="PTHR12233">
    <property type="entry name" value="VACUOLAR PROTEIN SORTING 26 RELATED"/>
    <property type="match status" value="1"/>
</dbReference>
<keyword evidence="8" id="KW-1185">Reference proteome</keyword>